<dbReference type="InterPro" id="IPR012337">
    <property type="entry name" value="RNaseH-like_sf"/>
</dbReference>
<evidence type="ECO:0000313" key="5">
    <source>
        <dbReference type="Proteomes" id="UP001151760"/>
    </source>
</evidence>
<sequence>MDNVRPRASYSPIKRSYYTRPAVRPKDLKQDVKTSGVKNMTTAGTRAVVNTGKGKMDNDLKKSRWVWRPKGNYMDHESKEKGSFILKKFEYGNPEICLQDHAVVDSGCSSHMTGNKAYLLDYEDYNGGFVAFGSDPKGGKITGKGKIRTANLDFDDVYFVDELNFKLLDENQVVLRAPRQNGVYSLDLKNIVPSGAKKGIKREFSVARTPQQNGVAERKNRTLIEAARTMLADSLLPIPFWAEAVNTACYVLNKAFRVYNKRTKRVEENMHIDFLEDQPNVAGSGPDWMPSVSTSNSPLVSTANTPYASAASTPTGANTGGFIIYLSWRKYPMMHLLSQCRFTIDPNNHEHRKMILMYIQMKAYFSGVYNDEDVVQRLISTIWITPLDVTSLFPTLRVHKDHPKGQILGDPKSAVQTRGKIQKASSVQQALVSYISNQNRTNHKDYQNFSMPNLEFVDQHNMVACLEMTDGNSDFHEIMDFLASSLIHHALIINATVDSKAIVVTEASIRSSLLFNDVYPTPAHNLKVFSNMSRKGVKFSGKVTPLFDSMLVPHQAPEGEGSEQPTEPQPTPSLTQPNTGDQPPETSSSHATTQDSKDSLEGTNGNEGDQVQTPHDSPLLGGHTSDRAEEISALKSRIKKLEKKCKPSISHHKAWLKSDKRLSMKKRFGKKESISKQGRKKAKLESTLDDSTVFDDQDADHGMEYMETEEAMDKVRQSGEIEEVKLTDDTKVVEDKSSGDKEGNVEELVSTARPDIDAARQEDSDVEPRTPPTKTNVDDSSRPARSILTLKPLPTIDPKDKGKGVLKESPVKKVKRSKYRHNQLNKKIFEEIQALYIKEQERNADFVLIGSERDEKMIDKMNKKVAGREENIRKRSGRRLKMKDTKKSKSQKTDSNLKEEEQLRASIKIVPDEEEEIDYEVLGTRRYLLIRETLERMMELRLIAESEGEAVLDLFRFIQK</sequence>
<dbReference type="Pfam" id="PF22936">
    <property type="entry name" value="Pol_BBD"/>
    <property type="match status" value="1"/>
</dbReference>
<evidence type="ECO:0000313" key="4">
    <source>
        <dbReference type="EMBL" id="GJT60084.1"/>
    </source>
</evidence>
<gene>
    <name evidence="4" type="ORF">Tco_1003617</name>
</gene>
<evidence type="ECO:0000256" key="1">
    <source>
        <dbReference type="ARBA" id="ARBA00022670"/>
    </source>
</evidence>
<feature type="domain" description="Retrovirus-related Pol polyprotein from transposon TNT 1-94-like beta-barrel" evidence="3">
    <location>
        <begin position="103"/>
        <end position="172"/>
    </location>
</feature>
<keyword evidence="5" id="KW-1185">Reference proteome</keyword>
<feature type="region of interest" description="Disordered" evidence="2">
    <location>
        <begin position="878"/>
        <end position="899"/>
    </location>
</feature>
<evidence type="ECO:0000256" key="2">
    <source>
        <dbReference type="SAM" id="MobiDB-lite"/>
    </source>
</evidence>
<feature type="compositionally biased region" description="Polar residues" evidence="2">
    <location>
        <begin position="572"/>
        <end position="594"/>
    </location>
</feature>
<name>A0ABQ5FAJ5_9ASTR</name>
<feature type="region of interest" description="Disordered" evidence="2">
    <location>
        <begin position="642"/>
        <end position="818"/>
    </location>
</feature>
<feature type="region of interest" description="Disordered" evidence="2">
    <location>
        <begin position="553"/>
        <end position="625"/>
    </location>
</feature>
<dbReference type="InterPro" id="IPR039537">
    <property type="entry name" value="Retrotran_Ty1/copia-like"/>
</dbReference>
<feature type="compositionally biased region" description="Basic and acidic residues" evidence="2">
    <location>
        <begin position="882"/>
        <end position="899"/>
    </location>
</feature>
<protein>
    <submittedName>
        <fullName evidence="4">Copia protein</fullName>
    </submittedName>
</protein>
<dbReference type="PANTHER" id="PTHR42648:SF32">
    <property type="entry name" value="RIBONUCLEASE H-LIKE DOMAIN, GAG-PRE-INTEGRASE DOMAIN PROTEIN-RELATED"/>
    <property type="match status" value="1"/>
</dbReference>
<keyword evidence="1" id="KW-0645">Protease</keyword>
<evidence type="ECO:0000259" key="3">
    <source>
        <dbReference type="Pfam" id="PF22936"/>
    </source>
</evidence>
<dbReference type="EMBL" id="BQNB010017167">
    <property type="protein sequence ID" value="GJT60084.1"/>
    <property type="molecule type" value="Genomic_DNA"/>
</dbReference>
<dbReference type="InterPro" id="IPR036397">
    <property type="entry name" value="RNaseH_sf"/>
</dbReference>
<dbReference type="PANTHER" id="PTHR42648">
    <property type="entry name" value="TRANSPOSASE, PUTATIVE-RELATED"/>
    <property type="match status" value="1"/>
</dbReference>
<dbReference type="Gene3D" id="3.30.420.10">
    <property type="entry name" value="Ribonuclease H-like superfamily/Ribonuclease H"/>
    <property type="match status" value="1"/>
</dbReference>
<comment type="caution">
    <text evidence="4">The sequence shown here is derived from an EMBL/GenBank/DDBJ whole genome shotgun (WGS) entry which is preliminary data.</text>
</comment>
<feature type="compositionally biased region" description="Polar residues" evidence="2">
    <location>
        <begin position="601"/>
        <end position="615"/>
    </location>
</feature>
<feature type="compositionally biased region" description="Basic and acidic residues" evidence="2">
    <location>
        <begin position="754"/>
        <end position="768"/>
    </location>
</feature>
<dbReference type="InterPro" id="IPR054722">
    <property type="entry name" value="PolX-like_BBD"/>
</dbReference>
<feature type="compositionally biased region" description="Basic and acidic residues" evidence="2">
    <location>
        <begin position="711"/>
        <end position="744"/>
    </location>
</feature>
<proteinExistence type="predicted"/>
<dbReference type="SUPFAM" id="SSF53098">
    <property type="entry name" value="Ribonuclease H-like"/>
    <property type="match status" value="1"/>
</dbReference>
<reference evidence="4" key="1">
    <citation type="journal article" date="2022" name="Int. J. Mol. Sci.">
        <title>Draft Genome of Tanacetum Coccineum: Genomic Comparison of Closely Related Tanacetum-Family Plants.</title>
        <authorList>
            <person name="Yamashiro T."/>
            <person name="Shiraishi A."/>
            <person name="Nakayama K."/>
            <person name="Satake H."/>
        </authorList>
    </citation>
    <scope>NUCLEOTIDE SEQUENCE</scope>
</reference>
<dbReference type="Proteomes" id="UP001151760">
    <property type="component" value="Unassembled WGS sequence"/>
</dbReference>
<feature type="compositionally biased region" description="Basic and acidic residues" evidence="2">
    <location>
        <begin position="797"/>
        <end position="811"/>
    </location>
</feature>
<keyword evidence="1" id="KW-0378">Hydrolase</keyword>
<accession>A0ABQ5FAJ5</accession>
<reference evidence="4" key="2">
    <citation type="submission" date="2022-01" db="EMBL/GenBank/DDBJ databases">
        <authorList>
            <person name="Yamashiro T."/>
            <person name="Shiraishi A."/>
            <person name="Satake H."/>
            <person name="Nakayama K."/>
        </authorList>
    </citation>
    <scope>NUCLEOTIDE SEQUENCE</scope>
</reference>
<organism evidence="4 5">
    <name type="scientific">Tanacetum coccineum</name>
    <dbReference type="NCBI Taxonomy" id="301880"/>
    <lineage>
        <taxon>Eukaryota</taxon>
        <taxon>Viridiplantae</taxon>
        <taxon>Streptophyta</taxon>
        <taxon>Embryophyta</taxon>
        <taxon>Tracheophyta</taxon>
        <taxon>Spermatophyta</taxon>
        <taxon>Magnoliopsida</taxon>
        <taxon>eudicotyledons</taxon>
        <taxon>Gunneridae</taxon>
        <taxon>Pentapetalae</taxon>
        <taxon>asterids</taxon>
        <taxon>campanulids</taxon>
        <taxon>Asterales</taxon>
        <taxon>Asteraceae</taxon>
        <taxon>Asteroideae</taxon>
        <taxon>Anthemideae</taxon>
        <taxon>Anthemidinae</taxon>
        <taxon>Tanacetum</taxon>
    </lineage>
</organism>